<sequence length="119" mass="12624">MTQSRPHDHGLAYAEEDLGEVDPGPFTQRAEPDEAGVLVSGTCPRCHGRTKTLFRWGVPGTGGKGLLDRLRGGPSSGAAATAPDPLSDEVHFCECGHAHPQCPPDTSYRGCGASWRISR</sequence>
<evidence type="ECO:0000313" key="3">
    <source>
        <dbReference type="Proteomes" id="UP001431926"/>
    </source>
</evidence>
<protein>
    <submittedName>
        <fullName evidence="2">Uncharacterized protein</fullName>
    </submittedName>
</protein>
<gene>
    <name evidence="2" type="ORF">OG367_18125</name>
</gene>
<evidence type="ECO:0000256" key="1">
    <source>
        <dbReference type="SAM" id="MobiDB-lite"/>
    </source>
</evidence>
<accession>A0ABZ1ZLT5</accession>
<dbReference type="RefSeq" id="WP_329356576.1">
    <property type="nucleotide sequence ID" value="NZ_CP108670.1"/>
</dbReference>
<feature type="compositionally biased region" description="Basic and acidic residues" evidence="1">
    <location>
        <begin position="1"/>
        <end position="10"/>
    </location>
</feature>
<keyword evidence="3" id="KW-1185">Reference proteome</keyword>
<organism evidence="2 3">
    <name type="scientific">Streptomyces anulatus</name>
    <name type="common">Streptomyces chrysomallus</name>
    <dbReference type="NCBI Taxonomy" id="1892"/>
    <lineage>
        <taxon>Bacteria</taxon>
        <taxon>Bacillati</taxon>
        <taxon>Actinomycetota</taxon>
        <taxon>Actinomycetes</taxon>
        <taxon>Kitasatosporales</taxon>
        <taxon>Streptomycetaceae</taxon>
        <taxon>Streptomyces</taxon>
    </lineage>
</organism>
<proteinExistence type="predicted"/>
<name>A0ABZ1ZLT5_STRAQ</name>
<feature type="region of interest" description="Disordered" evidence="1">
    <location>
        <begin position="1"/>
        <end position="23"/>
    </location>
</feature>
<dbReference type="Proteomes" id="UP001431926">
    <property type="component" value="Chromosome"/>
</dbReference>
<reference evidence="2" key="1">
    <citation type="submission" date="2022-10" db="EMBL/GenBank/DDBJ databases">
        <title>The complete genomes of actinobacterial strains from the NBC collection.</title>
        <authorList>
            <person name="Joergensen T.S."/>
            <person name="Alvarez Arevalo M."/>
            <person name="Sterndorff E.B."/>
            <person name="Faurdal D."/>
            <person name="Vuksanovic O."/>
            <person name="Mourched A.-S."/>
            <person name="Charusanti P."/>
            <person name="Shaw S."/>
            <person name="Blin K."/>
            <person name="Weber T."/>
        </authorList>
    </citation>
    <scope>NUCLEOTIDE SEQUENCE</scope>
    <source>
        <strain evidence="2">NBC_01436</strain>
    </source>
</reference>
<dbReference type="EMBL" id="CP109491">
    <property type="protein sequence ID" value="WUX38026.1"/>
    <property type="molecule type" value="Genomic_DNA"/>
</dbReference>
<evidence type="ECO:0000313" key="2">
    <source>
        <dbReference type="EMBL" id="WUX38026.1"/>
    </source>
</evidence>